<evidence type="ECO:0000256" key="9">
    <source>
        <dbReference type="ARBA" id="ARBA00022759"/>
    </source>
</evidence>
<sequence>MAAATSWTGTWFCDDDVDLEQYLSKLHQDGKVAFCIGQAEQCPQTGRKHLQFYVQLGRTCTMKWLKKYVNEHAHWEKARGSVDENIQYCSKLESRIDGPWQFGVPKRTGKLTGLDEATMLVTSGTPLGEVAKAFPEFRALGTELPAVGVEASDPKPRRRPQAIRSRGPGTLGADWA</sequence>
<evidence type="ECO:0000256" key="2">
    <source>
        <dbReference type="ARBA" id="ARBA00022562"/>
    </source>
</evidence>
<keyword evidence="6" id="KW-0540">Nuclease</keyword>
<keyword evidence="16" id="KW-1185">Reference proteome</keyword>
<protein>
    <submittedName>
        <fullName evidence="15">Replication-associated protein</fullName>
    </submittedName>
</protein>
<comment type="subcellular location">
    <subcellularLocation>
        <location evidence="1">Host nucleus</location>
    </subcellularLocation>
</comment>
<keyword evidence="8" id="KW-0547">Nucleotide-binding</keyword>
<evidence type="ECO:0000256" key="3">
    <source>
        <dbReference type="ARBA" id="ARBA00022679"/>
    </source>
</evidence>
<evidence type="ECO:0000256" key="8">
    <source>
        <dbReference type="ARBA" id="ARBA00022741"/>
    </source>
</evidence>
<feature type="region of interest" description="Disordered" evidence="13">
    <location>
        <begin position="148"/>
        <end position="176"/>
    </location>
</feature>
<keyword evidence="11" id="KW-0190">Covalent protein-DNA linkage</keyword>
<dbReference type="RefSeq" id="YP_010800350.1">
    <property type="nucleotide sequence ID" value="NC_076852.1"/>
</dbReference>
<reference evidence="15 16" key="1">
    <citation type="submission" date="2019-10" db="EMBL/GenBank/DDBJ databases">
        <authorList>
            <person name="Liu Q."/>
            <person name="Zhang W."/>
        </authorList>
    </citation>
    <scope>NUCLEOTIDE SEQUENCE [LARGE SCALE GENOMIC DNA]</scope>
    <source>
        <strain evidence="15">UJSL012</strain>
    </source>
</reference>
<keyword evidence="2" id="KW-1048">Host nucleus</keyword>
<keyword evidence="4" id="KW-0548">Nucleotidyltransferase</keyword>
<evidence type="ECO:0000256" key="11">
    <source>
        <dbReference type="ARBA" id="ARBA00023124"/>
    </source>
</evidence>
<dbReference type="Proteomes" id="UP000830393">
    <property type="component" value="Segment"/>
</dbReference>
<keyword evidence="9" id="KW-0255">Endonuclease</keyword>
<keyword evidence="3" id="KW-0808">Transferase</keyword>
<evidence type="ECO:0000256" key="6">
    <source>
        <dbReference type="ARBA" id="ARBA00022722"/>
    </source>
</evidence>
<dbReference type="PROSITE" id="PS52020">
    <property type="entry name" value="CRESS_DNA_REP"/>
    <property type="match status" value="1"/>
</dbReference>
<evidence type="ECO:0000259" key="14">
    <source>
        <dbReference type="PROSITE" id="PS52020"/>
    </source>
</evidence>
<accession>A0ABX6N1F0</accession>
<evidence type="ECO:0000313" key="16">
    <source>
        <dbReference type="Proteomes" id="UP000830393"/>
    </source>
</evidence>
<evidence type="ECO:0000256" key="4">
    <source>
        <dbReference type="ARBA" id="ARBA00022695"/>
    </source>
</evidence>
<keyword evidence="12" id="KW-0238">DNA-binding</keyword>
<feature type="domain" description="CRESS-DNA virus Rep endonuclease" evidence="14">
    <location>
        <begin position="1"/>
        <end position="105"/>
    </location>
</feature>
<dbReference type="EMBL" id="MN621474">
    <property type="protein sequence ID" value="QJQ37747.1"/>
    <property type="molecule type" value="Genomic_DNA"/>
</dbReference>
<keyword evidence="10" id="KW-0378">Hydrolase</keyword>
<keyword evidence="7" id="KW-0479">Metal-binding</keyword>
<evidence type="ECO:0000256" key="5">
    <source>
        <dbReference type="ARBA" id="ARBA00022705"/>
    </source>
</evidence>
<dbReference type="GeneID" id="80538939"/>
<evidence type="ECO:0000313" key="15">
    <source>
        <dbReference type="EMBL" id="QJQ37747.1"/>
    </source>
</evidence>
<name>A0ABX6N1F0_9VIRU</name>
<evidence type="ECO:0000256" key="10">
    <source>
        <dbReference type="ARBA" id="ARBA00022801"/>
    </source>
</evidence>
<evidence type="ECO:0000256" key="1">
    <source>
        <dbReference type="ARBA" id="ARBA00004147"/>
    </source>
</evidence>
<dbReference type="Pfam" id="PF02407">
    <property type="entry name" value="Viral_Rep"/>
    <property type="match status" value="1"/>
</dbReference>
<proteinExistence type="predicted"/>
<evidence type="ECO:0000256" key="7">
    <source>
        <dbReference type="ARBA" id="ARBA00022723"/>
    </source>
</evidence>
<evidence type="ECO:0000256" key="13">
    <source>
        <dbReference type="SAM" id="MobiDB-lite"/>
    </source>
</evidence>
<evidence type="ECO:0000256" key="12">
    <source>
        <dbReference type="ARBA" id="ARBA00023125"/>
    </source>
</evidence>
<keyword evidence="5" id="KW-0235">DNA replication</keyword>
<dbReference type="Gene3D" id="3.40.1310.20">
    <property type="match status" value="1"/>
</dbReference>
<organism evidence="15 16">
    <name type="scientific">Cressdnaviricota sp</name>
    <dbReference type="NCBI Taxonomy" id="2748378"/>
    <lineage>
        <taxon>Viruses</taxon>
        <taxon>Monodnaviria</taxon>
        <taxon>Shotokuvirae</taxon>
        <taxon>Cressdnaviricota</taxon>
    </lineage>
</organism>
<dbReference type="InterPro" id="IPR049912">
    <property type="entry name" value="CRESS_DNA_REP"/>
</dbReference>